<evidence type="ECO:0000259" key="1">
    <source>
        <dbReference type="Pfam" id="PF20893"/>
    </source>
</evidence>
<dbReference type="PROSITE" id="PS51257">
    <property type="entry name" value="PROKAR_LIPOPROTEIN"/>
    <property type="match status" value="1"/>
</dbReference>
<dbReference type="Gene3D" id="1.20.120.930">
    <property type="entry name" value="Uncharacterised protein PF12889, N-terminal DUF3829"/>
    <property type="match status" value="1"/>
</dbReference>
<accession>A0A0P0FBG9</accession>
<dbReference type="RefSeq" id="WP_062694631.1">
    <property type="nucleotide sequence ID" value="NZ_CP012937.1"/>
</dbReference>
<feature type="domain" description="DUF3829" evidence="1">
    <location>
        <begin position="34"/>
        <end position="182"/>
    </location>
</feature>
<dbReference type="Gene3D" id="1.20.58.820">
    <property type="entry name" value="Uncharacterised protein PF12889, C-terminal DUF3829"/>
    <property type="match status" value="1"/>
</dbReference>
<dbReference type="InterPro" id="IPR049273">
    <property type="entry name" value="DUF3829-like_N"/>
</dbReference>
<dbReference type="Proteomes" id="UP000782901">
    <property type="component" value="Unassembled WGS sequence"/>
</dbReference>
<dbReference type="EMBL" id="JAGZEE010000037">
    <property type="protein sequence ID" value="MBS5412794.1"/>
    <property type="molecule type" value="Genomic_DNA"/>
</dbReference>
<organism evidence="3 4">
    <name type="scientific">Bacteroides thetaiotaomicron</name>
    <dbReference type="NCBI Taxonomy" id="818"/>
    <lineage>
        <taxon>Bacteria</taxon>
        <taxon>Pseudomonadati</taxon>
        <taxon>Bacteroidota</taxon>
        <taxon>Bacteroidia</taxon>
        <taxon>Bacteroidales</taxon>
        <taxon>Bacteroidaceae</taxon>
        <taxon>Bacteroides</taxon>
    </lineage>
</organism>
<proteinExistence type="predicted"/>
<evidence type="ECO:0000313" key="3">
    <source>
        <dbReference type="EMBL" id="MBS5412794.1"/>
    </source>
</evidence>
<sequence length="289" mass="32519">MKKKFLLFGALVGALLLSSCSGGSKKQTVSSESTEELDNASKVINYYHMSLAVLRHVANAKDINAVLGYMEQTGKVPEVEPIAPPEIAARDTAELLDPGDYFNPEVRQNLKQNYAGLFNVRTQFYDNFNKFLAYKKSKDTAKTAQLLDENYKLSVELSEYKQVIFDILSPLTEQAESELLADEPLKDQIMAMRKMSGTVQSIMNLYSRKHAMDGVRIDLKMAELEKELKAAEKIPAVTGYDEELKNFQSFLSTVKSFMNDMQKARSKGAYSDKEYQAMSEAYEYGLSVI</sequence>
<dbReference type="Pfam" id="PF20893">
    <property type="entry name" value="DUF6845"/>
    <property type="match status" value="1"/>
</dbReference>
<name>A0A0P0FBG9_BACT4</name>
<evidence type="ECO:0000259" key="2">
    <source>
        <dbReference type="Pfam" id="PF22219"/>
    </source>
</evidence>
<dbReference type="AlphaFoldDB" id="A0A0P0FBG9"/>
<reference evidence="3" key="1">
    <citation type="submission" date="2021-02" db="EMBL/GenBank/DDBJ databases">
        <title>Infant gut strain persistence is associated with maternal origin, phylogeny, and functional potential including surface adhesion and iron acquisition.</title>
        <authorList>
            <person name="Lou Y.C."/>
        </authorList>
    </citation>
    <scope>NUCLEOTIDE SEQUENCE</scope>
    <source>
        <strain evidence="3">L3_082_243G1_dasL3_082_243G1_maxbin2.maxbin.015s ta_sub</strain>
    </source>
</reference>
<gene>
    <name evidence="3" type="ORF">KHY35_19145</name>
</gene>
<comment type="caution">
    <text evidence="3">The sequence shown here is derived from an EMBL/GenBank/DDBJ whole genome shotgun (WGS) entry which is preliminary data.</text>
</comment>
<dbReference type="KEGG" id="btho:Btheta7330_01104"/>
<evidence type="ECO:0008006" key="5">
    <source>
        <dbReference type="Google" id="ProtNLM"/>
    </source>
</evidence>
<protein>
    <recommendedName>
        <fullName evidence="5">DUF3829 domain-containing protein</fullName>
    </recommendedName>
</protein>
<feature type="domain" description="DUF3829" evidence="2">
    <location>
        <begin position="184"/>
        <end position="286"/>
    </location>
</feature>
<dbReference type="InterPro" id="IPR053996">
    <property type="entry name" value="DUF3829-like_C"/>
</dbReference>
<evidence type="ECO:0000313" key="4">
    <source>
        <dbReference type="Proteomes" id="UP000782901"/>
    </source>
</evidence>
<dbReference type="Pfam" id="PF22219">
    <property type="entry name" value="DUF3829_2nd"/>
    <property type="match status" value="1"/>
</dbReference>